<dbReference type="Gene3D" id="1.10.1410.20">
    <property type="entry name" value="2'-5'-oligoadenylate synthetase 1, domain 2"/>
    <property type="match status" value="2"/>
</dbReference>
<dbReference type="InterPro" id="IPR043519">
    <property type="entry name" value="NT_sf"/>
</dbReference>
<evidence type="ECO:0000259" key="3">
    <source>
        <dbReference type="PROSITE" id="PS50053"/>
    </source>
</evidence>
<accession>A0A452HSZ4</accession>
<dbReference type="GO" id="GO:0005829">
    <property type="term" value="C:cytosol"/>
    <property type="evidence" value="ECO:0007669"/>
    <property type="project" value="TreeGrafter"/>
</dbReference>
<dbReference type="SUPFAM" id="SSF81301">
    <property type="entry name" value="Nucleotidyltransferase"/>
    <property type="match status" value="1"/>
</dbReference>
<dbReference type="InterPro" id="IPR019956">
    <property type="entry name" value="Ubiquitin_dom"/>
</dbReference>
<dbReference type="Gene3D" id="3.10.20.90">
    <property type="entry name" value="Phosphatidylinositol 3-kinase Catalytic Subunit, Chain A, domain 1"/>
    <property type="match status" value="2"/>
</dbReference>
<dbReference type="PANTHER" id="PTHR11258">
    <property type="entry name" value="2-5 OLIGOADENYLATE SYNTHETASE"/>
    <property type="match status" value="1"/>
</dbReference>
<reference evidence="4" key="3">
    <citation type="submission" date="2025-09" db="UniProtKB">
        <authorList>
            <consortium name="Ensembl"/>
        </authorList>
    </citation>
    <scope>IDENTIFICATION</scope>
</reference>
<dbReference type="InterPro" id="IPR000626">
    <property type="entry name" value="Ubiquitin-like_dom"/>
</dbReference>
<dbReference type="Pfam" id="PF00240">
    <property type="entry name" value="ubiquitin"/>
    <property type="match status" value="1"/>
</dbReference>
<reference evidence="4" key="2">
    <citation type="submission" date="2025-08" db="UniProtKB">
        <authorList>
            <consortium name="Ensembl"/>
        </authorList>
    </citation>
    <scope>IDENTIFICATION</scope>
</reference>
<dbReference type="InterPro" id="IPR029071">
    <property type="entry name" value="Ubiquitin-like_domsf"/>
</dbReference>
<dbReference type="GO" id="GO:0005654">
    <property type="term" value="C:nucleoplasm"/>
    <property type="evidence" value="ECO:0007669"/>
    <property type="project" value="TreeGrafter"/>
</dbReference>
<dbReference type="PROSITE" id="PS50152">
    <property type="entry name" value="25A_SYNTH_3"/>
    <property type="match status" value="1"/>
</dbReference>
<evidence type="ECO:0000313" key="5">
    <source>
        <dbReference type="Proteomes" id="UP000291020"/>
    </source>
</evidence>
<dbReference type="CDD" id="cd05400">
    <property type="entry name" value="NT_2-5OAS_ClassI-CCAase"/>
    <property type="match status" value="1"/>
</dbReference>
<dbReference type="Gene3D" id="3.30.460.10">
    <property type="entry name" value="Beta Polymerase, domain 2"/>
    <property type="match status" value="1"/>
</dbReference>
<dbReference type="Pfam" id="PF14560">
    <property type="entry name" value="Ubiquitin_2"/>
    <property type="match status" value="1"/>
</dbReference>
<dbReference type="FunFam" id="3.30.460.10:FF:000007">
    <property type="entry name" value="2'-5'-oligoadenylate synthetase 1"/>
    <property type="match status" value="1"/>
</dbReference>
<organism evidence="4 5">
    <name type="scientific">Gopherus agassizii</name>
    <name type="common">Agassiz's desert tortoise</name>
    <dbReference type="NCBI Taxonomy" id="38772"/>
    <lineage>
        <taxon>Eukaryota</taxon>
        <taxon>Metazoa</taxon>
        <taxon>Chordata</taxon>
        <taxon>Craniata</taxon>
        <taxon>Vertebrata</taxon>
        <taxon>Euteleostomi</taxon>
        <taxon>Archelosauria</taxon>
        <taxon>Testudinata</taxon>
        <taxon>Testudines</taxon>
        <taxon>Cryptodira</taxon>
        <taxon>Durocryptodira</taxon>
        <taxon>Testudinoidea</taxon>
        <taxon>Testudinidae</taxon>
        <taxon>Gopherus</taxon>
    </lineage>
</organism>
<dbReference type="InterPro" id="IPR043518">
    <property type="entry name" value="2-5OAS_N_CS"/>
</dbReference>
<dbReference type="PROSITE" id="PS50053">
    <property type="entry name" value="UBIQUITIN_2"/>
    <property type="match status" value="2"/>
</dbReference>
<dbReference type="InterPro" id="IPR002934">
    <property type="entry name" value="Polymerase_NTP_transf_dom"/>
</dbReference>
<feature type="domain" description="Ubiquitin-like" evidence="3">
    <location>
        <begin position="306"/>
        <end position="386"/>
    </location>
</feature>
<dbReference type="SUPFAM" id="SSF54236">
    <property type="entry name" value="Ubiquitin-like"/>
    <property type="match status" value="2"/>
</dbReference>
<keyword evidence="2" id="KW-0694">RNA-binding</keyword>
<dbReference type="AlphaFoldDB" id="A0A452HSZ4"/>
<evidence type="ECO:0000313" key="4">
    <source>
        <dbReference type="Ensembl" id="ENSGAGP00000018209.1"/>
    </source>
</evidence>
<sequence length="472" mass="52859">MELYQVPAGSLDAWIAEHLQPSEEFQLQVKDTVRRICDFLKETCFDDIKVFKTVKGGSAGKGTALKNNSDADLVLFLSCFSSYRDQMENRVAVLDTIKQNVDMEVSQPKEKGTFPRSLSITIQLKRRWASIEVDVLPAYNALGLVTPGIKPSPQVYEDLIRARAGPGEFCTSFTELQRDFVKCHPAKLKNLLRLVKHWYKEVRCPHHPAPLCPQAPLMGEREQAGADSRASGHVSRWLSQGAIDRENLLCVRSPVILDPANPTGTLGQGKSWDLLAREAAKCRDQLCCRNGLAPICCWDVQPARPMQVMVKQLSGVSLALRLSPSITIWEIKEALECEWGISPYTQRLALQEPGLGNQLLLDDQSLESHGIFYDTTVLMFTTEPQEMEIFVKDHNSRTIPYGVRASDTVLSLKKKIEGRTGVSASQQRLTFNSKELQDDYTLAHYRIQSKSTVFLLLRLRGGVGLGHFCCIP</sequence>
<keyword evidence="5" id="KW-1185">Reference proteome</keyword>
<dbReference type="PROSITE" id="PS00832">
    <property type="entry name" value="25A_SYNTH_1"/>
    <property type="match status" value="1"/>
</dbReference>
<dbReference type="GO" id="GO:0005524">
    <property type="term" value="F:ATP binding"/>
    <property type="evidence" value="ECO:0007669"/>
    <property type="project" value="UniProtKB-KW"/>
</dbReference>
<dbReference type="GO" id="GO:0016020">
    <property type="term" value="C:membrane"/>
    <property type="evidence" value="ECO:0007669"/>
    <property type="project" value="TreeGrafter"/>
</dbReference>
<reference evidence="5" key="1">
    <citation type="journal article" date="2017" name="PLoS ONE">
        <title>The Agassiz's desert tortoise genome provides a resource for the conservation of a threatened species.</title>
        <authorList>
            <person name="Tollis M."/>
            <person name="DeNardo D.F."/>
            <person name="Cornelius J.A."/>
            <person name="Dolby G.A."/>
            <person name="Edwards T."/>
            <person name="Henen B.T."/>
            <person name="Karl A.E."/>
            <person name="Murphy R.W."/>
            <person name="Kusumi K."/>
        </authorList>
    </citation>
    <scope>NUCLEOTIDE SEQUENCE [LARGE SCALE GENOMIC DNA]</scope>
</reference>
<dbReference type="Pfam" id="PF10421">
    <property type="entry name" value="OAS1_C"/>
    <property type="match status" value="2"/>
</dbReference>
<dbReference type="GO" id="GO:0045071">
    <property type="term" value="P:negative regulation of viral genome replication"/>
    <property type="evidence" value="ECO:0007669"/>
    <property type="project" value="TreeGrafter"/>
</dbReference>
<feature type="domain" description="Ubiquitin-like" evidence="3">
    <location>
        <begin position="387"/>
        <end position="462"/>
    </location>
</feature>
<dbReference type="SMART" id="SM00213">
    <property type="entry name" value="UBQ"/>
    <property type="match status" value="2"/>
</dbReference>
<dbReference type="GO" id="GO:0003725">
    <property type="term" value="F:double-stranded RNA binding"/>
    <property type="evidence" value="ECO:0007669"/>
    <property type="project" value="TreeGrafter"/>
</dbReference>
<evidence type="ECO:0000256" key="2">
    <source>
        <dbReference type="ARBA" id="ARBA00022884"/>
    </source>
</evidence>
<dbReference type="PANTHER" id="PTHR11258:SF7">
    <property type="entry name" value="2'-5'-OLIGOADENYLATE SYNTHASE-LIKE PROTEIN 2"/>
    <property type="match status" value="1"/>
</dbReference>
<dbReference type="Proteomes" id="UP000291020">
    <property type="component" value="Unassembled WGS sequence"/>
</dbReference>
<evidence type="ECO:0000256" key="1">
    <source>
        <dbReference type="ARBA" id="ARBA00009526"/>
    </source>
</evidence>
<dbReference type="SUPFAM" id="SSF81631">
    <property type="entry name" value="PAP/OAS1 substrate-binding domain"/>
    <property type="match status" value="1"/>
</dbReference>
<comment type="similarity">
    <text evidence="1">Belongs to the 2-5A synthase family.</text>
</comment>
<dbReference type="InterPro" id="IPR018952">
    <property type="entry name" value="2-5-oligoAdlate_synth_1_dom2/C"/>
</dbReference>
<name>A0A452HSZ4_9SAUR</name>
<dbReference type="InterPro" id="IPR006116">
    <property type="entry name" value="NT_2-5OAS_ClassI-CCAase"/>
</dbReference>
<dbReference type="Ensembl" id="ENSGAGT00000020755.1">
    <property type="protein sequence ID" value="ENSGAGP00000018209.1"/>
    <property type="gene ID" value="ENSGAGG00000013488.1"/>
</dbReference>
<dbReference type="Pfam" id="PF01909">
    <property type="entry name" value="NTP_transf_2"/>
    <property type="match status" value="1"/>
</dbReference>
<dbReference type="GO" id="GO:0051607">
    <property type="term" value="P:defense response to virus"/>
    <property type="evidence" value="ECO:0007669"/>
    <property type="project" value="TreeGrafter"/>
</dbReference>
<dbReference type="CDD" id="cd01811">
    <property type="entry name" value="Ubl1_OASL"/>
    <property type="match status" value="1"/>
</dbReference>
<proteinExistence type="inferred from homology"/>
<protein>
    <recommendedName>
        <fullName evidence="3">Ubiquitin-like domain-containing protein</fullName>
    </recommendedName>
</protein>
<dbReference type="PRINTS" id="PR00348">
    <property type="entry name" value="UBIQUITIN"/>
</dbReference>
<dbReference type="GO" id="GO:0001730">
    <property type="term" value="F:2'-5'-oligoadenylate synthetase activity"/>
    <property type="evidence" value="ECO:0007669"/>
    <property type="project" value="UniProtKB-EC"/>
</dbReference>